<evidence type="ECO:0000313" key="1">
    <source>
        <dbReference type="EMBL" id="GGG33379.1"/>
    </source>
</evidence>
<proteinExistence type="predicted"/>
<dbReference type="Pfam" id="PF10758">
    <property type="entry name" value="DUF2586"/>
    <property type="match status" value="1"/>
</dbReference>
<keyword evidence="2" id="KW-1185">Reference proteome</keyword>
<gene>
    <name evidence="1" type="ORF">GCM10011378_07320</name>
</gene>
<protein>
    <recommendedName>
        <fullName evidence="3">DUF2586 family protein</fullName>
    </recommendedName>
</protein>
<name>A0ABQ1WLW7_9BACT</name>
<comment type="caution">
    <text evidence="1">The sequence shown here is derived from an EMBL/GenBank/DDBJ whole genome shotgun (WGS) entry which is preliminary data.</text>
</comment>
<dbReference type="RefSeq" id="WP_262891879.1">
    <property type="nucleotide sequence ID" value="NZ_BMGS01000002.1"/>
</dbReference>
<dbReference type="EMBL" id="BMGS01000002">
    <property type="protein sequence ID" value="GGG33379.1"/>
    <property type="molecule type" value="Genomic_DNA"/>
</dbReference>
<sequence length="414" mass="43693">MLSERPNVNVLLGNGNLAREVDNPDGLALLVIGAPAGYQLTEALLYSLRGAELAGATAEADLAANALVYEHIKDYFVEAGDGAALRVLLVPNATTMAQLFSPGNAAYTSLQTKLKEEKGVVRLLGVALNPAAAEVAGGAGITADLLAAIPLAQTFANAEFDAFRPLDIVLEGRLFTGTATNATDLRTLNAPSVAVTIGRDQLRVNDLVAAGLTLANKFAQVGKVLGRLSAMPVQRSIGRVKSGALEGITQASLSGSTLVTSLSDGKGGDLSILDGKGYIFPLIHAGKDGFFYNNDATCVAKTNDYAYLKLSRTIKKAARIARTIYLEELLDDVLIDRATGYLPAIEVSRFQQTLKTAIEEQMGENISAVTVYVDPKQNVLSASKIKALVRVVPRGTAEQIEATVEYNNPFNTAA</sequence>
<organism evidence="1 2">
    <name type="scientific">Hymenobacter glacieicola</name>
    <dbReference type="NCBI Taxonomy" id="1562124"/>
    <lineage>
        <taxon>Bacteria</taxon>
        <taxon>Pseudomonadati</taxon>
        <taxon>Bacteroidota</taxon>
        <taxon>Cytophagia</taxon>
        <taxon>Cytophagales</taxon>
        <taxon>Hymenobacteraceae</taxon>
        <taxon>Hymenobacter</taxon>
    </lineage>
</organism>
<evidence type="ECO:0000313" key="2">
    <source>
        <dbReference type="Proteomes" id="UP000601361"/>
    </source>
</evidence>
<dbReference type="InterPro" id="IPR019694">
    <property type="entry name" value="Phage_HP1_Orf23"/>
</dbReference>
<dbReference type="Proteomes" id="UP000601361">
    <property type="component" value="Unassembled WGS sequence"/>
</dbReference>
<reference evidence="2" key="1">
    <citation type="journal article" date="2019" name="Int. J. Syst. Evol. Microbiol.">
        <title>The Global Catalogue of Microorganisms (GCM) 10K type strain sequencing project: providing services to taxonomists for standard genome sequencing and annotation.</title>
        <authorList>
            <consortium name="The Broad Institute Genomics Platform"/>
            <consortium name="The Broad Institute Genome Sequencing Center for Infectious Disease"/>
            <person name="Wu L."/>
            <person name="Ma J."/>
        </authorList>
    </citation>
    <scope>NUCLEOTIDE SEQUENCE [LARGE SCALE GENOMIC DNA]</scope>
    <source>
        <strain evidence="2">CGMCC 1.12990</strain>
    </source>
</reference>
<evidence type="ECO:0008006" key="3">
    <source>
        <dbReference type="Google" id="ProtNLM"/>
    </source>
</evidence>
<accession>A0ABQ1WLW7</accession>